<comment type="catalytic activity">
    <reaction evidence="5">
        <text>GDP-beta-L-fucose + NADP(+) = GDP-4-dehydro-alpha-D-rhamnose + NADPH + H(+)</text>
        <dbReference type="Rhea" id="RHEA:18885"/>
        <dbReference type="ChEBI" id="CHEBI:15378"/>
        <dbReference type="ChEBI" id="CHEBI:57273"/>
        <dbReference type="ChEBI" id="CHEBI:57783"/>
        <dbReference type="ChEBI" id="CHEBI:57964"/>
        <dbReference type="ChEBI" id="CHEBI:58349"/>
        <dbReference type="EC" id="1.1.1.271"/>
    </reaction>
</comment>
<feature type="site" description="Important for catalytic activity" evidence="5">
    <location>
        <position position="108"/>
    </location>
</feature>
<dbReference type="Gene3D" id="3.40.50.720">
    <property type="entry name" value="NAD(P)-binding Rossmann-like Domain"/>
    <property type="match status" value="1"/>
</dbReference>
<dbReference type="PANTHER" id="PTHR43238">
    <property type="entry name" value="GDP-L-FUCOSE SYNTHASE"/>
    <property type="match status" value="1"/>
</dbReference>
<feature type="active site" description="Proton donor/acceptor" evidence="5">
    <location>
        <position position="137"/>
    </location>
</feature>
<keyword evidence="8" id="KW-1185">Reference proteome</keyword>
<evidence type="ECO:0000256" key="3">
    <source>
        <dbReference type="ARBA" id="ARBA00023002"/>
    </source>
</evidence>
<evidence type="ECO:0000313" key="8">
    <source>
        <dbReference type="Proteomes" id="UP000784128"/>
    </source>
</evidence>
<feature type="site" description="Important for catalytic activity" evidence="5">
    <location>
        <position position="110"/>
    </location>
</feature>
<name>A0ABS5UA66_9BACT</name>
<comment type="pathway">
    <text evidence="5">Nucleotide-sugar biosynthesis; GDP-L-fucose biosynthesis via de novo pathway; GDP-L-fucose from GDP-alpha-D-mannose: step 2/2.</text>
</comment>
<evidence type="ECO:0000259" key="6">
    <source>
        <dbReference type="Pfam" id="PF01370"/>
    </source>
</evidence>
<evidence type="ECO:0000256" key="5">
    <source>
        <dbReference type="HAMAP-Rule" id="MF_00956"/>
    </source>
</evidence>
<feature type="binding site" evidence="5">
    <location>
        <position position="210"/>
    </location>
    <ligand>
        <name>substrate</name>
    </ligand>
</feature>
<dbReference type="InterPro" id="IPR028614">
    <property type="entry name" value="GDP_fucose/colitose_synth"/>
</dbReference>
<dbReference type="Pfam" id="PF01370">
    <property type="entry name" value="Epimerase"/>
    <property type="match status" value="1"/>
</dbReference>
<dbReference type="InterPro" id="IPR036291">
    <property type="entry name" value="NAD(P)-bd_dom_sf"/>
</dbReference>
<dbReference type="RefSeq" id="WP_214299623.1">
    <property type="nucleotide sequence ID" value="NZ_JAHDYS010000010.1"/>
</dbReference>
<dbReference type="CDD" id="cd05239">
    <property type="entry name" value="GDP_FS_SDR_e"/>
    <property type="match status" value="1"/>
</dbReference>
<dbReference type="EMBL" id="JAHDYS010000010">
    <property type="protein sequence ID" value="MBT1072535.1"/>
    <property type="molecule type" value="Genomic_DNA"/>
</dbReference>
<feature type="binding site" evidence="5">
    <location>
        <begin position="106"/>
        <end position="109"/>
    </location>
    <ligand>
        <name>NADP(+)</name>
        <dbReference type="ChEBI" id="CHEBI:58349"/>
    </ligand>
</feature>
<evidence type="ECO:0000256" key="1">
    <source>
        <dbReference type="ARBA" id="ARBA00005959"/>
    </source>
</evidence>
<feature type="binding site" evidence="5">
    <location>
        <begin position="164"/>
        <end position="167"/>
    </location>
    <ligand>
        <name>NADP(+)</name>
        <dbReference type="ChEBI" id="CHEBI:58349"/>
    </ligand>
</feature>
<feature type="binding site" evidence="5">
    <location>
        <begin position="11"/>
        <end position="17"/>
    </location>
    <ligand>
        <name>NADP(+)</name>
        <dbReference type="ChEBI" id="CHEBI:58349"/>
    </ligand>
</feature>
<proteinExistence type="inferred from homology"/>
<gene>
    <name evidence="5" type="primary">fcl</name>
    <name evidence="7" type="ORF">KJB30_12110</name>
</gene>
<dbReference type="Gene3D" id="3.90.25.10">
    <property type="entry name" value="UDP-galactose 4-epimerase, domain 1"/>
    <property type="match status" value="1"/>
</dbReference>
<dbReference type="InterPro" id="IPR001509">
    <property type="entry name" value="Epimerase_deHydtase"/>
</dbReference>
<feature type="binding site" evidence="5">
    <location>
        <position position="188"/>
    </location>
    <ligand>
        <name>substrate</name>
    </ligand>
</feature>
<evidence type="ECO:0000256" key="4">
    <source>
        <dbReference type="ARBA" id="ARBA00023235"/>
    </source>
</evidence>
<comment type="caution">
    <text evidence="7">The sequence shown here is derived from an EMBL/GenBank/DDBJ whole genome shotgun (WGS) entry which is preliminary data.</text>
</comment>
<feature type="binding site" evidence="5">
    <location>
        <position position="141"/>
    </location>
    <ligand>
        <name>NADP(+)</name>
        <dbReference type="ChEBI" id="CHEBI:58349"/>
    </ligand>
</feature>
<keyword evidence="2 5" id="KW-0521">NADP</keyword>
<organism evidence="7 8">
    <name type="scientific">Pelotalea chapellei</name>
    <dbReference type="NCBI Taxonomy" id="44671"/>
    <lineage>
        <taxon>Bacteria</taxon>
        <taxon>Pseudomonadati</taxon>
        <taxon>Thermodesulfobacteriota</taxon>
        <taxon>Desulfuromonadia</taxon>
        <taxon>Geobacterales</taxon>
        <taxon>Geobacteraceae</taxon>
        <taxon>Pelotalea</taxon>
    </lineage>
</organism>
<dbReference type="Proteomes" id="UP000784128">
    <property type="component" value="Unassembled WGS sequence"/>
</dbReference>
<keyword evidence="4 5" id="KW-0413">Isomerase</keyword>
<evidence type="ECO:0000256" key="2">
    <source>
        <dbReference type="ARBA" id="ARBA00022857"/>
    </source>
</evidence>
<keyword evidence="5" id="KW-0511">Multifunctional enzyme</keyword>
<keyword evidence="3 5" id="KW-0560">Oxidoreductase</keyword>
<feature type="binding site" evidence="5">
    <location>
        <position position="287"/>
    </location>
    <ligand>
        <name>substrate</name>
    </ligand>
</feature>
<dbReference type="HAMAP" id="MF_00956">
    <property type="entry name" value="GDP_fucose_synth"/>
    <property type="match status" value="1"/>
</dbReference>
<feature type="binding site" evidence="5">
    <location>
        <position position="203"/>
    </location>
    <ligand>
        <name>substrate</name>
    </ligand>
</feature>
<protein>
    <recommendedName>
        <fullName evidence="5">GDP-L-fucose synthase</fullName>
        <ecNumber evidence="5">1.1.1.271</ecNumber>
    </recommendedName>
    <alternativeName>
        <fullName evidence="5">GDP-4-keto-6-deoxy-D-mannose-3,5-epimerase-4-reductase</fullName>
    </alternativeName>
</protein>
<dbReference type="SUPFAM" id="SSF51735">
    <property type="entry name" value="NAD(P)-binding Rossmann-fold domains"/>
    <property type="match status" value="1"/>
</dbReference>
<evidence type="ECO:0000313" key="7">
    <source>
        <dbReference type="EMBL" id="MBT1072535.1"/>
    </source>
</evidence>
<reference evidence="7 8" key="1">
    <citation type="submission" date="2021-05" db="EMBL/GenBank/DDBJ databases">
        <title>The draft genome of Geobacter chapellei DSM 13688.</title>
        <authorList>
            <person name="Xu Z."/>
            <person name="Masuda Y."/>
            <person name="Itoh H."/>
            <person name="Senoo K."/>
        </authorList>
    </citation>
    <scope>NUCLEOTIDE SEQUENCE [LARGE SCALE GENOMIC DNA]</scope>
    <source>
        <strain evidence="7 8">DSM 13688</strain>
    </source>
</reference>
<sequence length="325" mass="36000">MDKHAKIFVAGHRGMVGSALVRKLQAEGYDNLILRTHSELDLRCQSSVEAFFQAEQPEYVFLSAAKVGGIMANSTYPAEFIYDNLQIQTNVIHQAWKNGVKRLLFLGSTCIYPKFAPQPIREEHLLTSPLEESNDAYAIAKIAGIYQCRSYNKQYGTKFLAAMPNNLYGPNDNFDLEKSHVLPALIRKFHEAKLAGSPSVTVWGTGSPLREFLHVDDLAEACLFLMNLPNELFDDLISPSPRSLVPGPPALINVGSGQEVSIGDLALLVKKATGFKGEMIFDTSKPDGTPRKLADSSRLHALGWMHKTSLQDGIVATYRWFTEGE</sequence>
<feature type="domain" description="NAD-dependent epimerase/dehydratase" evidence="6">
    <location>
        <begin position="7"/>
        <end position="230"/>
    </location>
</feature>
<accession>A0ABS5UA66</accession>
<comment type="similarity">
    <text evidence="1 5">Belongs to the NAD(P)-dependent epimerase/dehydratase family. Fucose synthase subfamily.</text>
</comment>
<dbReference type="EC" id="1.1.1.271" evidence="5"/>
<comment type="function">
    <text evidence="5">Catalyzes the two-step NADP-dependent conversion of GDP-4-dehydro-6-deoxy-D-mannose to GDP-fucose, involving an epimerase and a reductase reaction.</text>
</comment>
<feature type="binding site" evidence="5">
    <location>
        <position position="180"/>
    </location>
    <ligand>
        <name>NADP(+)</name>
        <dbReference type="ChEBI" id="CHEBI:58349"/>
    </ligand>
</feature>
<dbReference type="PANTHER" id="PTHR43238:SF1">
    <property type="entry name" value="GDP-L-FUCOSE SYNTHASE"/>
    <property type="match status" value="1"/>
</dbReference>